<sequence>MGLVVFAGHAANLVSSHAFLHSCDYNCTHRNFPWPIPRDLPNRIGADAVDIDEFSKKRSQVFARIPLEFSRIVDTSRSMTITCIRGGN</sequence>
<proteinExistence type="predicted"/>
<dbReference type="KEGG" id="smx:SM11_pD0203"/>
<accession>F7XIU8</accession>
<keyword evidence="1" id="KW-0614">Plasmid</keyword>
<organism evidence="1 2">
    <name type="scientific">Sinorhizobium meliloti (strain SM11)</name>
    <dbReference type="NCBI Taxonomy" id="707241"/>
    <lineage>
        <taxon>Bacteria</taxon>
        <taxon>Pseudomonadati</taxon>
        <taxon>Pseudomonadota</taxon>
        <taxon>Alphaproteobacteria</taxon>
        <taxon>Hyphomicrobiales</taxon>
        <taxon>Rhizobiaceae</taxon>
        <taxon>Sinorhizobium/Ensifer group</taxon>
        <taxon>Sinorhizobium</taxon>
    </lineage>
</organism>
<reference evidence="1 2" key="1">
    <citation type="journal article" date="2011" name="J. Biotechnol.">
        <title>The complete genome sequence of the dominant Sinorhizobium meliloti field isolate SM11 extends the S. meliloti pan-genome.</title>
        <authorList>
            <person name="Schneiker-Bekel S."/>
            <person name="Wibberg D."/>
            <person name="Bekel T."/>
            <person name="Blom J."/>
            <person name="Linke B."/>
            <person name="Neuweger H."/>
            <person name="Stiens M."/>
            <person name="Vorholter F.J."/>
            <person name="Weidner S."/>
            <person name="Goesmann A."/>
            <person name="Puhler A."/>
            <person name="Schluter A."/>
        </authorList>
    </citation>
    <scope>NUCLEOTIDE SEQUENCE [LARGE SCALE GENOMIC DNA]</scope>
    <source>
        <strain evidence="1 2">SM11</strain>
        <plasmid evidence="2">pSmeSM11d</plasmid>
    </source>
</reference>
<evidence type="ECO:0000313" key="1">
    <source>
        <dbReference type="EMBL" id="AEH83036.1"/>
    </source>
</evidence>
<dbReference type="Proteomes" id="UP000009045">
    <property type="component" value="Plasmid pSmeSM11d"/>
</dbReference>
<gene>
    <name evidence="1" type="ordered locus">SM11_pD0203</name>
</gene>
<protein>
    <submittedName>
        <fullName evidence="1">Uncharacterized protein</fullName>
    </submittedName>
</protein>
<dbReference type="AlphaFoldDB" id="F7XIU8"/>
<dbReference type="HOGENOM" id="CLU_2467350_0_0_5"/>
<evidence type="ECO:0000313" key="2">
    <source>
        <dbReference type="Proteomes" id="UP000009045"/>
    </source>
</evidence>
<name>F7XIU8_SINMM</name>
<dbReference type="EMBL" id="CP001832">
    <property type="protein sequence ID" value="AEH83036.1"/>
    <property type="molecule type" value="Genomic_DNA"/>
</dbReference>
<geneLocation type="plasmid" evidence="1 2">
    <name>pSmeSM11d</name>
</geneLocation>